<organism evidence="1">
    <name type="scientific">marine sediment metagenome</name>
    <dbReference type="NCBI Taxonomy" id="412755"/>
    <lineage>
        <taxon>unclassified sequences</taxon>
        <taxon>metagenomes</taxon>
        <taxon>ecological metagenomes</taxon>
    </lineage>
</organism>
<feature type="non-terminal residue" evidence="1">
    <location>
        <position position="1"/>
    </location>
</feature>
<reference evidence="1" key="1">
    <citation type="journal article" date="2015" name="Nature">
        <title>Complex archaea that bridge the gap between prokaryotes and eukaryotes.</title>
        <authorList>
            <person name="Spang A."/>
            <person name="Saw J.H."/>
            <person name="Jorgensen S.L."/>
            <person name="Zaremba-Niedzwiedzka K."/>
            <person name="Martijn J."/>
            <person name="Lind A.E."/>
            <person name="van Eijk R."/>
            <person name="Schleper C."/>
            <person name="Guy L."/>
            <person name="Ettema T.J."/>
        </authorList>
    </citation>
    <scope>NUCLEOTIDE SEQUENCE</scope>
</reference>
<protein>
    <submittedName>
        <fullName evidence="1">Uncharacterized protein</fullName>
    </submittedName>
</protein>
<name>A0A0F9GAA5_9ZZZZ</name>
<comment type="caution">
    <text evidence="1">The sequence shown here is derived from an EMBL/GenBank/DDBJ whole genome shotgun (WGS) entry which is preliminary data.</text>
</comment>
<sequence>NIHNNYWAMRLNGATNEPMLGPLIANANGNAGEWSTYHHNFIQSQAGANATIAAIIRMNQGATGIRVEHNDIGIGDTNNTATVGIKNSSVKGSTIHNNFYAYQTATGAGVFTHCVNIDVSGVAYENRGNVADSEIVVGGTAGLSFIRNYNSVGGGTQDDET</sequence>
<evidence type="ECO:0000313" key="1">
    <source>
        <dbReference type="EMBL" id="KKL66445.1"/>
    </source>
</evidence>
<gene>
    <name evidence="1" type="ORF">LCGC14_2144950</name>
</gene>
<accession>A0A0F9GAA5</accession>
<dbReference type="AlphaFoldDB" id="A0A0F9GAA5"/>
<proteinExistence type="predicted"/>
<dbReference type="EMBL" id="LAZR01027200">
    <property type="protein sequence ID" value="KKL66445.1"/>
    <property type="molecule type" value="Genomic_DNA"/>
</dbReference>